<evidence type="ECO:0000313" key="3">
    <source>
        <dbReference type="Proteomes" id="UP000198346"/>
    </source>
</evidence>
<feature type="signal peptide" evidence="1">
    <location>
        <begin position="1"/>
        <end position="21"/>
    </location>
</feature>
<name>A0A239PZV8_9PROT</name>
<protein>
    <recommendedName>
        <fullName evidence="4">Cytochrome c domain-containing protein</fullName>
    </recommendedName>
</protein>
<feature type="chain" id="PRO_5012557300" description="Cytochrome c domain-containing protein" evidence="1">
    <location>
        <begin position="22"/>
        <end position="324"/>
    </location>
</feature>
<evidence type="ECO:0000313" key="2">
    <source>
        <dbReference type="EMBL" id="SNT75804.1"/>
    </source>
</evidence>
<dbReference type="OrthoDB" id="9805202at2"/>
<dbReference type="Proteomes" id="UP000198346">
    <property type="component" value="Unassembled WGS sequence"/>
</dbReference>
<keyword evidence="3" id="KW-1185">Reference proteome</keyword>
<keyword evidence="1" id="KW-0732">Signal</keyword>
<dbReference type="AlphaFoldDB" id="A0A239PZV8"/>
<evidence type="ECO:0008006" key="4">
    <source>
        <dbReference type="Google" id="ProtNLM"/>
    </source>
</evidence>
<organism evidence="2 3">
    <name type="scientific">Amphiplicatus metriothermophilus</name>
    <dbReference type="NCBI Taxonomy" id="1519374"/>
    <lineage>
        <taxon>Bacteria</taxon>
        <taxon>Pseudomonadati</taxon>
        <taxon>Pseudomonadota</taxon>
        <taxon>Alphaproteobacteria</taxon>
        <taxon>Parvularculales</taxon>
        <taxon>Parvularculaceae</taxon>
        <taxon>Amphiplicatus</taxon>
    </lineage>
</organism>
<dbReference type="EMBL" id="FZQA01000010">
    <property type="protein sequence ID" value="SNT75804.1"/>
    <property type="molecule type" value="Genomic_DNA"/>
</dbReference>
<gene>
    <name evidence="2" type="ORF">SAMN06297382_2911</name>
</gene>
<dbReference type="SUPFAM" id="SSF46626">
    <property type="entry name" value="Cytochrome c"/>
    <property type="match status" value="1"/>
</dbReference>
<sequence>MRRPRVFALIFAAAATATAAAAQNARDAPPLREAAWLAPEANARAALTQTPGECLRAPEGEETRYLVEVGRAAFRNPLLLGGPAARAGLSCDSCHRDGRDNPDFFLAGLSDAPGRADVTSSLFSKVREDGVFNPLPIPSLVGAGDKAVFGSGARANSLRAFIESVVTEEFQGAPPPAATLDGLAAYVAHLDEAACPDGPVPHMETRALETVDRALAAAAAALGRKDGATADLLLSSAQQALGRIHERYAGPSLAEARARLEASARDIGAVRARAGAGEDAQAVLHRIEEARAALAALAPYLAAQRGESLYDSEKLAPKLSDARR</sequence>
<dbReference type="InterPro" id="IPR036909">
    <property type="entry name" value="Cyt_c-like_dom_sf"/>
</dbReference>
<dbReference type="GO" id="GO:0009055">
    <property type="term" value="F:electron transfer activity"/>
    <property type="evidence" value="ECO:0007669"/>
    <property type="project" value="InterPro"/>
</dbReference>
<accession>A0A239PZV8</accession>
<reference evidence="2 3" key="1">
    <citation type="submission" date="2017-07" db="EMBL/GenBank/DDBJ databases">
        <authorList>
            <person name="Sun Z.S."/>
            <person name="Albrecht U."/>
            <person name="Echele G."/>
            <person name="Lee C.C."/>
        </authorList>
    </citation>
    <scope>NUCLEOTIDE SEQUENCE [LARGE SCALE GENOMIC DNA]</scope>
    <source>
        <strain evidence="2 3">CGMCC 1.12710</strain>
    </source>
</reference>
<evidence type="ECO:0000256" key="1">
    <source>
        <dbReference type="SAM" id="SignalP"/>
    </source>
</evidence>
<dbReference type="GO" id="GO:0020037">
    <property type="term" value="F:heme binding"/>
    <property type="evidence" value="ECO:0007669"/>
    <property type="project" value="InterPro"/>
</dbReference>
<proteinExistence type="predicted"/>
<dbReference type="RefSeq" id="WP_089413337.1">
    <property type="nucleotide sequence ID" value="NZ_FZQA01000010.1"/>
</dbReference>